<keyword evidence="8" id="KW-0966">Cell projection</keyword>
<evidence type="ECO:0000313" key="8">
    <source>
        <dbReference type="EMBL" id="SER08217.1"/>
    </source>
</evidence>
<dbReference type="STRING" id="355243.SAMN03080615_03862"/>
<accession>A0A1H9LAJ7</accession>
<dbReference type="InterPro" id="IPR019776">
    <property type="entry name" value="Flagellar_basal_body_rod_CS"/>
</dbReference>
<name>A0A1H9LAJ7_9GAMM</name>
<comment type="subunit">
    <text evidence="6">The basal body constitutes a major portion of the flagellar organelle and consists of a number of rings mounted on a central rod.</text>
</comment>
<proteinExistence type="inferred from homology"/>
<protein>
    <recommendedName>
        <fullName evidence="3 6">Flagellar basal body rod protein FlgB</fullName>
    </recommendedName>
</protein>
<evidence type="ECO:0000256" key="3">
    <source>
        <dbReference type="ARBA" id="ARBA00014376"/>
    </source>
</evidence>
<evidence type="ECO:0000256" key="5">
    <source>
        <dbReference type="ARBA" id="ARBA00024934"/>
    </source>
</evidence>
<dbReference type="PIRSF" id="PIRSF002889">
    <property type="entry name" value="Rod_FlgB"/>
    <property type="match status" value="1"/>
</dbReference>
<feature type="domain" description="Flagellar basal body rod protein N-terminal" evidence="7">
    <location>
        <begin position="21"/>
        <end position="39"/>
    </location>
</feature>
<dbReference type="RefSeq" id="WP_091361475.1">
    <property type="nucleotide sequence ID" value="NZ_AP025284.1"/>
</dbReference>
<gene>
    <name evidence="8" type="ORF">SAMN03080615_03862</name>
</gene>
<reference evidence="9" key="1">
    <citation type="submission" date="2016-10" db="EMBL/GenBank/DDBJ databases">
        <authorList>
            <person name="Varghese N."/>
            <person name="Submissions S."/>
        </authorList>
    </citation>
    <scope>NUCLEOTIDE SEQUENCE [LARGE SCALE GENOMIC DNA]</scope>
    <source>
        <strain evidence="9">DSM 18887</strain>
    </source>
</reference>
<dbReference type="GO" id="GO:0030694">
    <property type="term" value="C:bacterial-type flagellum basal body, rod"/>
    <property type="evidence" value="ECO:0007669"/>
    <property type="project" value="InterPro"/>
</dbReference>
<dbReference type="AlphaFoldDB" id="A0A1H9LAJ7"/>
<keyword evidence="8" id="KW-0282">Flagellum</keyword>
<dbReference type="InterPro" id="IPR006300">
    <property type="entry name" value="FlgB"/>
</dbReference>
<dbReference type="InterPro" id="IPR001444">
    <property type="entry name" value="Flag_bb_rod_N"/>
</dbReference>
<dbReference type="OrthoDB" id="9788334at2"/>
<keyword evidence="8" id="KW-0969">Cilium</keyword>
<comment type="function">
    <text evidence="5 6">Structural component of flagellum, the bacterial motility apparatus. Part of the rod structure of flagellar basal body.</text>
</comment>
<dbReference type="Pfam" id="PF00460">
    <property type="entry name" value="Flg_bb_rod"/>
    <property type="match status" value="1"/>
</dbReference>
<dbReference type="PANTHER" id="PTHR30435">
    <property type="entry name" value="FLAGELLAR PROTEIN"/>
    <property type="match status" value="1"/>
</dbReference>
<evidence type="ECO:0000256" key="1">
    <source>
        <dbReference type="ARBA" id="ARBA00004117"/>
    </source>
</evidence>
<sequence length="133" mass="14783">MAISFDKALGIHEQAVGLRIQRAEILANNIANADTPNYKARDIDFKSILQGVQEGQQPLQMARTHAGHNQGLIDSDFAAELMYRIPSQPSIDGNTVDVQEEMARYSKNAVDYQASFQFLNKKFKGLSNAIRGE</sequence>
<dbReference type="PROSITE" id="PS00588">
    <property type="entry name" value="FLAGELLA_BB_ROD"/>
    <property type="match status" value="1"/>
</dbReference>
<organism evidence="8 9">
    <name type="scientific">Amphritea atlantica</name>
    <dbReference type="NCBI Taxonomy" id="355243"/>
    <lineage>
        <taxon>Bacteria</taxon>
        <taxon>Pseudomonadati</taxon>
        <taxon>Pseudomonadota</taxon>
        <taxon>Gammaproteobacteria</taxon>
        <taxon>Oceanospirillales</taxon>
        <taxon>Oceanospirillaceae</taxon>
        <taxon>Amphritea</taxon>
    </lineage>
</organism>
<evidence type="ECO:0000256" key="4">
    <source>
        <dbReference type="ARBA" id="ARBA00023143"/>
    </source>
</evidence>
<keyword evidence="4 6" id="KW-0975">Bacterial flagellum</keyword>
<dbReference type="NCBIfam" id="TIGR01396">
    <property type="entry name" value="FlgB"/>
    <property type="match status" value="1"/>
</dbReference>
<dbReference type="PANTHER" id="PTHR30435:SF12">
    <property type="entry name" value="FLAGELLAR BASAL BODY ROD PROTEIN FLGB"/>
    <property type="match status" value="1"/>
</dbReference>
<comment type="similarity">
    <text evidence="2 6">Belongs to the flagella basal body rod proteins family.</text>
</comment>
<comment type="subcellular location">
    <subcellularLocation>
        <location evidence="1 6">Bacterial flagellum basal body</location>
    </subcellularLocation>
</comment>
<keyword evidence="9" id="KW-1185">Reference proteome</keyword>
<evidence type="ECO:0000256" key="6">
    <source>
        <dbReference type="PIRNR" id="PIRNR002889"/>
    </source>
</evidence>
<dbReference type="EMBL" id="FOGB01000016">
    <property type="protein sequence ID" value="SER08217.1"/>
    <property type="molecule type" value="Genomic_DNA"/>
</dbReference>
<evidence type="ECO:0000313" key="9">
    <source>
        <dbReference type="Proteomes" id="UP000198749"/>
    </source>
</evidence>
<dbReference type="Proteomes" id="UP000198749">
    <property type="component" value="Unassembled WGS sequence"/>
</dbReference>
<evidence type="ECO:0000256" key="2">
    <source>
        <dbReference type="ARBA" id="ARBA00009677"/>
    </source>
</evidence>
<evidence type="ECO:0000259" key="7">
    <source>
        <dbReference type="Pfam" id="PF00460"/>
    </source>
</evidence>
<dbReference type="GO" id="GO:0071978">
    <property type="term" value="P:bacterial-type flagellum-dependent swarming motility"/>
    <property type="evidence" value="ECO:0007669"/>
    <property type="project" value="TreeGrafter"/>
</dbReference>